<dbReference type="PANTHER" id="PTHR13847">
    <property type="entry name" value="SARCOSINE DEHYDROGENASE-RELATED"/>
    <property type="match status" value="1"/>
</dbReference>
<comment type="caution">
    <text evidence="4">The sequence shown here is derived from an EMBL/GenBank/DDBJ whole genome shotgun (WGS) entry which is preliminary data.</text>
</comment>
<dbReference type="Pfam" id="PF01266">
    <property type="entry name" value="DAO"/>
    <property type="match status" value="1"/>
</dbReference>
<dbReference type="Gene3D" id="3.50.50.60">
    <property type="entry name" value="FAD/NAD(P)-binding domain"/>
    <property type="match status" value="2"/>
</dbReference>
<evidence type="ECO:0000256" key="2">
    <source>
        <dbReference type="ARBA" id="ARBA00023002"/>
    </source>
</evidence>
<dbReference type="STRING" id="1888892.BFL28_01425"/>
<dbReference type="GO" id="GO:0055130">
    <property type="term" value="P:D-alanine catabolic process"/>
    <property type="evidence" value="ECO:0007669"/>
    <property type="project" value="TreeGrafter"/>
</dbReference>
<evidence type="ECO:0000313" key="5">
    <source>
        <dbReference type="Proteomes" id="UP000094487"/>
    </source>
</evidence>
<dbReference type="AlphaFoldDB" id="A0A1E3LY99"/>
<dbReference type="Gene3D" id="3.30.9.10">
    <property type="entry name" value="D-Amino Acid Oxidase, subunit A, domain 2"/>
    <property type="match status" value="1"/>
</dbReference>
<evidence type="ECO:0000256" key="1">
    <source>
        <dbReference type="ARBA" id="ARBA00009410"/>
    </source>
</evidence>
<dbReference type="SUPFAM" id="SSF51905">
    <property type="entry name" value="FAD/NAD(P)-binding domain"/>
    <property type="match status" value="1"/>
</dbReference>
<dbReference type="SUPFAM" id="SSF54373">
    <property type="entry name" value="FAD-linked reductases, C-terminal domain"/>
    <property type="match status" value="1"/>
</dbReference>
<comment type="similarity">
    <text evidence="1">Belongs to the DadA oxidoreductase family.</text>
</comment>
<evidence type="ECO:0000259" key="3">
    <source>
        <dbReference type="Pfam" id="PF01266"/>
    </source>
</evidence>
<gene>
    <name evidence="4" type="ORF">BFL28_01425</name>
</gene>
<feature type="domain" description="FAD dependent oxidoreductase" evidence="3">
    <location>
        <begin position="2"/>
        <end position="392"/>
    </location>
</feature>
<dbReference type="PANTHER" id="PTHR13847:SF280">
    <property type="entry name" value="D-AMINO ACID DEHYDROGENASE"/>
    <property type="match status" value="1"/>
</dbReference>
<dbReference type="GO" id="GO:0008718">
    <property type="term" value="F:D-amino-acid dehydrogenase activity"/>
    <property type="evidence" value="ECO:0007669"/>
    <property type="project" value="TreeGrafter"/>
</dbReference>
<name>A0A1E3LY99_9SPHN</name>
<dbReference type="GO" id="GO:0005886">
    <property type="term" value="C:plasma membrane"/>
    <property type="evidence" value="ECO:0007669"/>
    <property type="project" value="TreeGrafter"/>
</dbReference>
<keyword evidence="5" id="KW-1185">Reference proteome</keyword>
<evidence type="ECO:0000313" key="4">
    <source>
        <dbReference type="EMBL" id="ODP38761.1"/>
    </source>
</evidence>
<accession>A0A1E3LY99</accession>
<proteinExistence type="inferred from homology"/>
<reference evidence="4 5" key="1">
    <citation type="submission" date="2016-08" db="EMBL/GenBank/DDBJ databases">
        <title>Draft genome of the agarase producing Sphingomonas sp. MCT13.</title>
        <authorList>
            <person name="D'Andrea M.M."/>
            <person name="Rossolini G.M."/>
            <person name="Thaller M.C."/>
        </authorList>
    </citation>
    <scope>NUCLEOTIDE SEQUENCE [LARGE SCALE GENOMIC DNA]</scope>
    <source>
        <strain evidence="4 5">MCT13</strain>
    </source>
</reference>
<dbReference type="InterPro" id="IPR036188">
    <property type="entry name" value="FAD/NAD-bd_sf"/>
</dbReference>
<protein>
    <recommendedName>
        <fullName evidence="3">FAD dependent oxidoreductase domain-containing protein</fullName>
    </recommendedName>
</protein>
<dbReference type="InterPro" id="IPR006076">
    <property type="entry name" value="FAD-dep_OxRdtase"/>
</dbReference>
<dbReference type="EMBL" id="MDDS01000013">
    <property type="protein sequence ID" value="ODP38761.1"/>
    <property type="molecule type" value="Genomic_DNA"/>
</dbReference>
<keyword evidence="2" id="KW-0560">Oxidoreductase</keyword>
<dbReference type="GO" id="GO:0005737">
    <property type="term" value="C:cytoplasm"/>
    <property type="evidence" value="ECO:0007669"/>
    <property type="project" value="TreeGrafter"/>
</dbReference>
<organism evidence="4 5">
    <name type="scientific">Sphingomonas turrisvirgatae</name>
    <dbReference type="NCBI Taxonomy" id="1888892"/>
    <lineage>
        <taxon>Bacteria</taxon>
        <taxon>Pseudomonadati</taxon>
        <taxon>Pseudomonadota</taxon>
        <taxon>Alphaproteobacteria</taxon>
        <taxon>Sphingomonadales</taxon>
        <taxon>Sphingomonadaceae</taxon>
        <taxon>Sphingomonas</taxon>
    </lineage>
</organism>
<sequence>MVLGAGVVGVTTAYALARRGLKVAIVDRAEGPARGTSYSNGAQLSYAYTDALGSPAMLKKLPMLVLGGDPSFRIQATIDPAFFQWGLRFLRNCTGERFSRNTRAGLALALESRLAMHALTERHPFDFGHAAPGKMHLFYDHSAFRAAGEVMELKRRHGAVQAALTAEEAIAIEPALATATGIAGVIYSPQDEVGDPFRFASGLLDILIRDYGVEARFGCHVDRLEIDRGTARISDATGATIIGKKLAVCLGIAAPRWLRKAGVRVPVWPMKGYSFTARCGDAAPRVSITDTARKVVFCPLAGRMRVAGLAELGVWDPSLHHQPLRALVRMARTSLPQAAAYDALESEWAGLRPMSPSSLPIISRPRPELLLNIGHGMLGWTFAMGAAERAASLIHHQD</sequence>
<dbReference type="Proteomes" id="UP000094487">
    <property type="component" value="Unassembled WGS sequence"/>
</dbReference>